<sequence length="634" mass="72572">MVLSLMRKHAKSWLIKFLIAIIAVVFVFYFGYSFTADQALKIAYVNGEVISGPEYQKAYRDMISALQRRYQDQWNDNMVKAFNVKQRALQGLIDQRLMTQAAKRLGIDVTESECQRAIMGYPAFQVNGRFDIRRYQSILSQNRMKPEDFEATMTQDLLDKKLKQFLFAFLDVTEQGVLEYYTFVKERIKIGFVEFNPEDFKKSVKFDQAALKEYFDSHKESYRVPKKIKVTYIEIDPVAFKGGINVSEKEIQSFYEYNNEAYSQPKQVKARHILFKLGEDALKEAEDKVRKAAKEILAKAREGGDFATLAKEHSEGPTKSKGGDLGYFKKGQMMPTFDEAAFNMKKGEISDLVRTQFGYHIIKVEDIKEASTKSLEDVRDEIVDTLAMSVATELAHEKGLSVIDQMPYDIELSDYAKQYGLEAKRSSFFSKDEPVSGIDGSEKIGETLFALGKNETTELFALGEKFYIFQVAESRESYLPPLKDVAEKVNDDYTAYLAAQEATAAASKYLEELKEGKSWDKLAEEKGMKIEESAFFTRQEPIPKIGYAPGLAEAAFRLNSNKRYPDIAFVTNTGVFVIRWLAREGIDDKKFREEEKEYRASLVQTKHGRIFDNWLQNLRKNADIEILTPVSGES</sequence>
<accession>A0A8J6N2V6</accession>
<evidence type="ECO:0000256" key="8">
    <source>
        <dbReference type="ARBA" id="ARBA00038408"/>
    </source>
</evidence>
<evidence type="ECO:0000256" key="13">
    <source>
        <dbReference type="SAM" id="Phobius"/>
    </source>
</evidence>
<dbReference type="AlphaFoldDB" id="A0A8J6N2V6"/>
<evidence type="ECO:0000313" key="15">
    <source>
        <dbReference type="EMBL" id="MBC8178469.1"/>
    </source>
</evidence>
<feature type="domain" description="PpiC" evidence="14">
    <location>
        <begin position="265"/>
        <end position="366"/>
    </location>
</feature>
<dbReference type="InterPro" id="IPR046357">
    <property type="entry name" value="PPIase_dom_sf"/>
</dbReference>
<keyword evidence="4 13" id="KW-0812">Transmembrane</keyword>
<keyword evidence="3" id="KW-0997">Cell inner membrane</keyword>
<dbReference type="InterPro" id="IPR000297">
    <property type="entry name" value="PPIase_PpiC"/>
</dbReference>
<dbReference type="PROSITE" id="PS01096">
    <property type="entry name" value="PPIC_PPIASE_1"/>
    <property type="match status" value="1"/>
</dbReference>
<dbReference type="GO" id="GO:0003755">
    <property type="term" value="F:peptidyl-prolyl cis-trans isomerase activity"/>
    <property type="evidence" value="ECO:0007669"/>
    <property type="project" value="UniProtKB-KW"/>
</dbReference>
<dbReference type="PROSITE" id="PS50198">
    <property type="entry name" value="PPIC_PPIASE_2"/>
    <property type="match status" value="1"/>
</dbReference>
<dbReference type="Gene3D" id="3.10.50.40">
    <property type="match status" value="1"/>
</dbReference>
<comment type="similarity">
    <text evidence="8">Belongs to the PpiD chaperone family.</text>
</comment>
<dbReference type="Pfam" id="PF13616">
    <property type="entry name" value="Rotamase_3"/>
    <property type="match status" value="1"/>
</dbReference>
<evidence type="ECO:0000256" key="10">
    <source>
        <dbReference type="ARBA" id="ARBA00042775"/>
    </source>
</evidence>
<evidence type="ECO:0000259" key="14">
    <source>
        <dbReference type="PROSITE" id="PS50198"/>
    </source>
</evidence>
<feature type="coiled-coil region" evidence="12">
    <location>
        <begin position="275"/>
        <end position="302"/>
    </location>
</feature>
<evidence type="ECO:0000256" key="5">
    <source>
        <dbReference type="ARBA" id="ARBA00022989"/>
    </source>
</evidence>
<dbReference type="InterPro" id="IPR027304">
    <property type="entry name" value="Trigger_fact/SurA_dom_sf"/>
</dbReference>
<dbReference type="Proteomes" id="UP000650524">
    <property type="component" value="Unassembled WGS sequence"/>
</dbReference>
<evidence type="ECO:0000256" key="11">
    <source>
        <dbReference type="PROSITE-ProRule" id="PRU00278"/>
    </source>
</evidence>
<evidence type="ECO:0000256" key="4">
    <source>
        <dbReference type="ARBA" id="ARBA00022692"/>
    </source>
</evidence>
<dbReference type="Pfam" id="PF13624">
    <property type="entry name" value="SurA_N_3"/>
    <property type="match status" value="1"/>
</dbReference>
<keyword evidence="5 13" id="KW-1133">Transmembrane helix</keyword>
<keyword evidence="7" id="KW-0143">Chaperone</keyword>
<dbReference type="InterPro" id="IPR052029">
    <property type="entry name" value="PpiD_chaperone"/>
</dbReference>
<keyword evidence="11" id="KW-0413">Isomerase</keyword>
<dbReference type="SUPFAM" id="SSF54534">
    <property type="entry name" value="FKBP-like"/>
    <property type="match status" value="1"/>
</dbReference>
<proteinExistence type="inferred from homology"/>
<evidence type="ECO:0000256" key="6">
    <source>
        <dbReference type="ARBA" id="ARBA00023136"/>
    </source>
</evidence>
<evidence type="ECO:0000256" key="9">
    <source>
        <dbReference type="ARBA" id="ARBA00040743"/>
    </source>
</evidence>
<keyword evidence="2" id="KW-1003">Cell membrane</keyword>
<comment type="subcellular location">
    <subcellularLocation>
        <location evidence="1">Cell inner membrane</location>
        <topology evidence="1">Single-pass type II membrane protein</topology>
        <orientation evidence="1">Periplasmic side</orientation>
    </subcellularLocation>
</comment>
<dbReference type="InterPro" id="IPR023058">
    <property type="entry name" value="PPIase_PpiC_CS"/>
</dbReference>
<organism evidence="15 16">
    <name type="scientific">Candidatus Desulfacyla euxinica</name>
    <dbReference type="NCBI Taxonomy" id="2841693"/>
    <lineage>
        <taxon>Bacteria</taxon>
        <taxon>Deltaproteobacteria</taxon>
        <taxon>Candidatus Desulfacyla</taxon>
    </lineage>
</organism>
<keyword evidence="12" id="KW-0175">Coiled coil</keyword>
<feature type="transmembrane region" description="Helical" evidence="13">
    <location>
        <begin position="12"/>
        <end position="32"/>
    </location>
</feature>
<reference evidence="15 16" key="1">
    <citation type="submission" date="2020-08" db="EMBL/GenBank/DDBJ databases">
        <title>Bridging the membrane lipid divide: bacteria of the FCB group superphylum have the potential to synthesize archaeal ether lipids.</title>
        <authorList>
            <person name="Villanueva L."/>
            <person name="Von Meijenfeldt F.A.B."/>
            <person name="Westbye A.B."/>
            <person name="Yadav S."/>
            <person name="Hopmans E.C."/>
            <person name="Dutilh B.E."/>
            <person name="Sinninghe Damste J.S."/>
        </authorList>
    </citation>
    <scope>NUCLEOTIDE SEQUENCE [LARGE SCALE GENOMIC DNA]</scope>
    <source>
        <strain evidence="15">NIOZ-UU27</strain>
    </source>
</reference>
<dbReference type="EMBL" id="JACNJD010000283">
    <property type="protein sequence ID" value="MBC8178469.1"/>
    <property type="molecule type" value="Genomic_DNA"/>
</dbReference>
<dbReference type="PANTHER" id="PTHR47529">
    <property type="entry name" value="PEPTIDYL-PROLYL CIS-TRANS ISOMERASE D"/>
    <property type="match status" value="1"/>
</dbReference>
<gene>
    <name evidence="15" type="ORF">H8E19_13770</name>
</gene>
<keyword evidence="11" id="KW-0697">Rotamase</keyword>
<protein>
    <recommendedName>
        <fullName evidence="9">Periplasmic chaperone PpiD</fullName>
    </recommendedName>
    <alternativeName>
        <fullName evidence="10">Periplasmic folding chaperone</fullName>
    </alternativeName>
</protein>
<evidence type="ECO:0000313" key="16">
    <source>
        <dbReference type="Proteomes" id="UP000650524"/>
    </source>
</evidence>
<dbReference type="Gene3D" id="1.10.4030.10">
    <property type="entry name" value="Porin chaperone SurA, peptide-binding domain"/>
    <property type="match status" value="1"/>
</dbReference>
<evidence type="ECO:0000256" key="7">
    <source>
        <dbReference type="ARBA" id="ARBA00023186"/>
    </source>
</evidence>
<dbReference type="SUPFAM" id="SSF109998">
    <property type="entry name" value="Triger factor/SurA peptide-binding domain-like"/>
    <property type="match status" value="1"/>
</dbReference>
<evidence type="ECO:0000256" key="3">
    <source>
        <dbReference type="ARBA" id="ARBA00022519"/>
    </source>
</evidence>
<keyword evidence="6 13" id="KW-0472">Membrane</keyword>
<evidence type="ECO:0000256" key="12">
    <source>
        <dbReference type="SAM" id="Coils"/>
    </source>
</evidence>
<comment type="caution">
    <text evidence="15">The sequence shown here is derived from an EMBL/GenBank/DDBJ whole genome shotgun (WGS) entry which is preliminary data.</text>
</comment>
<name>A0A8J6N2V6_9DELT</name>
<evidence type="ECO:0000256" key="1">
    <source>
        <dbReference type="ARBA" id="ARBA00004382"/>
    </source>
</evidence>
<evidence type="ECO:0000256" key="2">
    <source>
        <dbReference type="ARBA" id="ARBA00022475"/>
    </source>
</evidence>
<dbReference type="GO" id="GO:0005886">
    <property type="term" value="C:plasma membrane"/>
    <property type="evidence" value="ECO:0007669"/>
    <property type="project" value="UniProtKB-SubCell"/>
</dbReference>
<dbReference type="PANTHER" id="PTHR47529:SF1">
    <property type="entry name" value="PERIPLASMIC CHAPERONE PPID"/>
    <property type="match status" value="1"/>
</dbReference>